<evidence type="ECO:0000313" key="3">
    <source>
        <dbReference type="Proteomes" id="UP000288215"/>
    </source>
</evidence>
<comment type="caution">
    <text evidence="2">The sequence shown here is derived from an EMBL/GenBank/DDBJ whole genome shotgun (WGS) entry which is preliminary data.</text>
</comment>
<dbReference type="EMBL" id="RXGA01000003">
    <property type="protein sequence ID" value="RWX73162.1"/>
    <property type="molecule type" value="Genomic_DNA"/>
</dbReference>
<accession>A0A444L6F0</accession>
<feature type="transmembrane region" description="Helical" evidence="1">
    <location>
        <begin position="6"/>
        <end position="29"/>
    </location>
</feature>
<feature type="transmembrane region" description="Helical" evidence="1">
    <location>
        <begin position="50"/>
        <end position="73"/>
    </location>
</feature>
<feature type="transmembrane region" description="Helical" evidence="1">
    <location>
        <begin position="191"/>
        <end position="212"/>
    </location>
</feature>
<gene>
    <name evidence="2" type="ORF">Metus_1136</name>
</gene>
<dbReference type="Proteomes" id="UP000288215">
    <property type="component" value="Unassembled WGS sequence"/>
</dbReference>
<keyword evidence="1" id="KW-0812">Transmembrane</keyword>
<evidence type="ECO:0000256" key="1">
    <source>
        <dbReference type="SAM" id="Phobius"/>
    </source>
</evidence>
<keyword evidence="1" id="KW-1133">Transmembrane helix</keyword>
<evidence type="ECO:0000313" key="2">
    <source>
        <dbReference type="EMBL" id="RWX73162.1"/>
    </source>
</evidence>
<name>A0A444L6F0_METS7</name>
<dbReference type="AlphaFoldDB" id="A0A444L6F0"/>
<feature type="transmembrane region" description="Helical" evidence="1">
    <location>
        <begin position="98"/>
        <end position="119"/>
    </location>
</feature>
<feature type="transmembrane region" description="Helical" evidence="1">
    <location>
        <begin position="139"/>
        <end position="160"/>
    </location>
</feature>
<keyword evidence="1" id="KW-0472">Membrane</keyword>
<proteinExistence type="predicted"/>
<organism evidence="2 3">
    <name type="scientific">Methanosuratincola subterraneus</name>
    <dbReference type="NCBI Taxonomy" id="2593994"/>
    <lineage>
        <taxon>Archaea</taxon>
        <taxon>Thermoproteota</taxon>
        <taxon>Methanosuratincolia</taxon>
        <taxon>Candidatus Methanomethylicales</taxon>
        <taxon>Candidatus Methanomethylicaceae</taxon>
        <taxon>Candidatus Methanosuratincola (ex Vanwonterghem et al. 2016)</taxon>
    </lineage>
</organism>
<reference evidence="2 3" key="1">
    <citation type="submission" date="2018-12" db="EMBL/GenBank/DDBJ databases">
        <title>The complete genome of the methanogenic archaea of the candidate phylum Verstraetearchaeota, obtained from the metagenome of underground thermal water.</title>
        <authorList>
            <person name="Kadnikov V.V."/>
            <person name="Mardanov A.V."/>
            <person name="Beletsky A.V."/>
            <person name="Karnachuk O.V."/>
            <person name="Ravin N.V."/>
        </authorList>
    </citation>
    <scope>NUCLEOTIDE SEQUENCE [LARGE SCALE GENOMIC DNA]</scope>
    <source>
        <strain evidence="2">Ch88</strain>
    </source>
</reference>
<sequence>MIWTPLTTVMTVLGIFGLALVVYASGKAYTINKRISRAGLEEKYILEKNYYLLSTVVWVILVSRIVASGLFWATNESLIPLIPGAMCQFGVSQAGSPYSWIDTGVKLVVIFAYGIWLVLDLLNRRVKGSPLLPSLSKIFILLVPLLLLDTILDLAFYFTVSPVTVPCCRTVFTETSPVPCPYCFVFHDAPMFLVVIVSYGLSIALVLWGFVVRHYTLKVSEMEAVGNEAMKKLVTVALVFAVIGTVALIPAIIQVLTGGPFLH</sequence>
<protein>
    <submittedName>
        <fullName evidence="2">Uncharacterized protein</fullName>
    </submittedName>
</protein>
<feature type="transmembrane region" description="Helical" evidence="1">
    <location>
        <begin position="233"/>
        <end position="253"/>
    </location>
</feature>